<keyword evidence="7" id="KW-0333">Golgi apparatus</keyword>
<keyword evidence="11" id="KW-1185">Reference proteome</keyword>
<sequence>MNIVQLLKICVLAAFVGTILTGVLFIIRSSDEQQIKAHVKDLSAKQRNQEKFSDNQHIVDKPQNIPIEQPNESVKEADDPEEIQSEKYIAKPPKVEHEDTSTTIAPVLTRASVTTTTSTSPATTTTQEQVTVEQKVLKELKETSRPPSVHIFYYPWYGSPEFDNGKYYHWIMRPPPTTWRCCSNFYPRLGPYSSSDPEVVEQHMKWLSSAGIDVVIVSWYPKNKADDEGLPWDSLMPLLLNTAESVADDIKYIINTYGNHSAFYRTAKKSTKKEVKELPLMGKIATLEGSSTIRGTEWDSILIGLYLNSEHKDKIKKANFDGIYTYFASDGFTEGSTMTNWPALSNFCATSNLLFIPSVGPGYVDTRVRPALQDGHIAKADIISITSFNEWHEGTQIEPAKPFQDTNGTDFVYTQYERGPEQYLEITLEMIKTYFTPHHENIPMQIARIV</sequence>
<keyword evidence="5" id="KW-0735">Signal-anchor</keyword>
<dbReference type="Gene3D" id="3.20.20.80">
    <property type="entry name" value="Glycosidases"/>
    <property type="match status" value="1"/>
</dbReference>
<evidence type="ECO:0000256" key="2">
    <source>
        <dbReference type="ARBA" id="ARBA00009559"/>
    </source>
</evidence>
<evidence type="ECO:0000256" key="1">
    <source>
        <dbReference type="ARBA" id="ARBA00004323"/>
    </source>
</evidence>
<evidence type="ECO:0000256" key="8">
    <source>
        <dbReference type="ARBA" id="ARBA00023136"/>
    </source>
</evidence>
<proteinExistence type="inferred from homology"/>
<protein>
    <submittedName>
        <fullName evidence="12">Glycoprotein endo-alpha-1,2-mannosidase</fullName>
    </submittedName>
</protein>
<feature type="compositionally biased region" description="Basic and acidic residues" evidence="9">
    <location>
        <begin position="46"/>
        <end position="60"/>
    </location>
</feature>
<evidence type="ECO:0000256" key="5">
    <source>
        <dbReference type="ARBA" id="ARBA00022968"/>
    </source>
</evidence>
<comment type="subcellular location">
    <subcellularLocation>
        <location evidence="1">Golgi apparatus membrane</location>
        <topology evidence="1">Single-pass type II membrane protein</topology>
    </subcellularLocation>
</comment>
<comment type="similarity">
    <text evidence="2">Belongs to the glycosyl hydrolase 99 family.</text>
</comment>
<name>A0A915E6S2_9BILA</name>
<dbReference type="WBParaSite" id="jg26796">
    <property type="protein sequence ID" value="jg26796"/>
    <property type="gene ID" value="jg26796"/>
</dbReference>
<organism evidence="11 12">
    <name type="scientific">Ditylenchus dipsaci</name>
    <dbReference type="NCBI Taxonomy" id="166011"/>
    <lineage>
        <taxon>Eukaryota</taxon>
        <taxon>Metazoa</taxon>
        <taxon>Ecdysozoa</taxon>
        <taxon>Nematoda</taxon>
        <taxon>Chromadorea</taxon>
        <taxon>Rhabditida</taxon>
        <taxon>Tylenchina</taxon>
        <taxon>Tylenchomorpha</taxon>
        <taxon>Sphaerularioidea</taxon>
        <taxon>Anguinidae</taxon>
        <taxon>Anguininae</taxon>
        <taxon>Ditylenchus</taxon>
    </lineage>
</organism>
<feature type="transmembrane region" description="Helical" evidence="10">
    <location>
        <begin position="6"/>
        <end position="27"/>
    </location>
</feature>
<keyword evidence="8 10" id="KW-0472">Membrane</keyword>
<feature type="region of interest" description="Disordered" evidence="9">
    <location>
        <begin position="46"/>
        <end position="82"/>
    </location>
</feature>
<keyword evidence="6 10" id="KW-1133">Transmembrane helix</keyword>
<keyword evidence="4" id="KW-0378">Hydrolase</keyword>
<dbReference type="Proteomes" id="UP000887574">
    <property type="component" value="Unplaced"/>
</dbReference>
<evidence type="ECO:0000256" key="10">
    <source>
        <dbReference type="SAM" id="Phobius"/>
    </source>
</evidence>
<evidence type="ECO:0000256" key="7">
    <source>
        <dbReference type="ARBA" id="ARBA00023034"/>
    </source>
</evidence>
<evidence type="ECO:0000256" key="9">
    <source>
        <dbReference type="SAM" id="MobiDB-lite"/>
    </source>
</evidence>
<evidence type="ECO:0000256" key="4">
    <source>
        <dbReference type="ARBA" id="ARBA00022801"/>
    </source>
</evidence>
<evidence type="ECO:0000313" key="12">
    <source>
        <dbReference type="WBParaSite" id="jg26796"/>
    </source>
</evidence>
<dbReference type="InterPro" id="IPR026071">
    <property type="entry name" value="Glyco_Hydrolase_99"/>
</dbReference>
<evidence type="ECO:0000256" key="3">
    <source>
        <dbReference type="ARBA" id="ARBA00022692"/>
    </source>
</evidence>
<evidence type="ECO:0000313" key="11">
    <source>
        <dbReference type="Proteomes" id="UP000887574"/>
    </source>
</evidence>
<dbReference type="PANTHER" id="PTHR13572">
    <property type="entry name" value="ENDO-ALPHA-1,2-MANNOSIDASE"/>
    <property type="match status" value="1"/>
</dbReference>
<dbReference type="GO" id="GO:0000139">
    <property type="term" value="C:Golgi membrane"/>
    <property type="evidence" value="ECO:0007669"/>
    <property type="project" value="UniProtKB-SubCell"/>
</dbReference>
<dbReference type="PANTHER" id="PTHR13572:SF4">
    <property type="entry name" value="RE57134P"/>
    <property type="match status" value="1"/>
</dbReference>
<dbReference type="GO" id="GO:0004559">
    <property type="term" value="F:alpha-mannosidase activity"/>
    <property type="evidence" value="ECO:0007669"/>
    <property type="project" value="TreeGrafter"/>
</dbReference>
<dbReference type="AlphaFoldDB" id="A0A915E6S2"/>
<dbReference type="CDD" id="cd11574">
    <property type="entry name" value="GH99"/>
    <property type="match status" value="1"/>
</dbReference>
<accession>A0A915E6S2</accession>
<reference evidence="12" key="1">
    <citation type="submission" date="2022-11" db="UniProtKB">
        <authorList>
            <consortium name="WormBaseParasite"/>
        </authorList>
    </citation>
    <scope>IDENTIFICATION</scope>
</reference>
<keyword evidence="3 10" id="KW-0812">Transmembrane</keyword>
<evidence type="ECO:0000256" key="6">
    <source>
        <dbReference type="ARBA" id="ARBA00022989"/>
    </source>
</evidence>
<dbReference type="Pfam" id="PF16317">
    <property type="entry name" value="Glyco_hydro_99"/>
    <property type="match status" value="2"/>
</dbReference>